<dbReference type="PhylomeDB" id="Q09567"/>
<dbReference type="PANTHER" id="PTHR43400:SF7">
    <property type="entry name" value="FAD-DEPENDENT OXIDOREDUCTASE 2 FAD BINDING DOMAIN-CONTAINING PROTEIN"/>
    <property type="match status" value="1"/>
</dbReference>
<keyword evidence="11" id="KW-1185">Reference proteome</keyword>
<dbReference type="AGR" id="WB:WBGene00018610"/>
<keyword evidence="3" id="KW-0274">FAD</keyword>
<dbReference type="InterPro" id="IPR010960">
    <property type="entry name" value="Flavocytochrome_c"/>
</dbReference>
<evidence type="ECO:0000256" key="1">
    <source>
        <dbReference type="ARBA" id="ARBA00001974"/>
    </source>
</evidence>
<dbReference type="HOGENOM" id="CLU_011398_4_5_1"/>
<name>Q09567_CAEEL</name>
<evidence type="ECO:0000256" key="3">
    <source>
        <dbReference type="ARBA" id="ARBA00022827"/>
    </source>
</evidence>
<dbReference type="SUPFAM" id="SSF56425">
    <property type="entry name" value="Succinate dehydrogenase/fumarate reductase flavoprotein, catalytic domain"/>
    <property type="match status" value="1"/>
</dbReference>
<dbReference type="NCBIfam" id="TIGR01813">
    <property type="entry name" value="flavo_cyto_c"/>
    <property type="match status" value="1"/>
</dbReference>
<dbReference type="FunFam" id="3.90.700.10:FF:000007">
    <property type="entry name" value="NADH-dependent fumarate reductase"/>
    <property type="match status" value="1"/>
</dbReference>
<dbReference type="UCSC" id="F48E8.3.1">
    <property type="organism name" value="c. elegans"/>
</dbReference>
<dbReference type="RefSeq" id="NP_498164.3">
    <property type="nucleotide sequence ID" value="NM_065763.5"/>
</dbReference>
<dbReference type="InterPro" id="IPR050315">
    <property type="entry name" value="FAD-oxidoreductase_2"/>
</dbReference>
<dbReference type="eggNOG" id="KOG2404">
    <property type="taxonomic scope" value="Eukaryota"/>
</dbReference>
<comment type="cofactor">
    <cofactor evidence="1">
        <name>FAD</name>
        <dbReference type="ChEBI" id="CHEBI:57692"/>
    </cofactor>
</comment>
<comment type="catalytic activity">
    <reaction evidence="5">
        <text>succinate + NAD(+) = fumarate + NADH + H(+)</text>
        <dbReference type="Rhea" id="RHEA:18281"/>
        <dbReference type="ChEBI" id="CHEBI:15378"/>
        <dbReference type="ChEBI" id="CHEBI:29806"/>
        <dbReference type="ChEBI" id="CHEBI:30031"/>
        <dbReference type="ChEBI" id="CHEBI:57540"/>
        <dbReference type="ChEBI" id="CHEBI:57945"/>
        <dbReference type="EC" id="1.3.1.6"/>
    </reaction>
</comment>
<dbReference type="PaxDb" id="6239-F48E8.3.1"/>
<proteinExistence type="evidence at protein level"/>
<dbReference type="GO" id="GO:0010181">
    <property type="term" value="F:FMN binding"/>
    <property type="evidence" value="ECO:0007669"/>
    <property type="project" value="InterPro"/>
</dbReference>
<dbReference type="PANTHER" id="PTHR43400">
    <property type="entry name" value="FUMARATE REDUCTASE"/>
    <property type="match status" value="1"/>
</dbReference>
<feature type="compositionally biased region" description="Polar residues" evidence="8">
    <location>
        <begin position="45"/>
        <end position="60"/>
    </location>
</feature>
<evidence type="ECO:0007829" key="13">
    <source>
        <dbReference type="PeptideAtlas" id="Q09567"/>
    </source>
</evidence>
<dbReference type="Pfam" id="PF00890">
    <property type="entry name" value="FAD_binding_2"/>
    <property type="match status" value="1"/>
</dbReference>
<evidence type="ECO:0000256" key="4">
    <source>
        <dbReference type="ARBA" id="ARBA00023002"/>
    </source>
</evidence>
<feature type="region of interest" description="Disordered" evidence="8">
    <location>
        <begin position="44"/>
        <end position="68"/>
    </location>
</feature>
<dbReference type="GeneID" id="175751"/>
<dbReference type="SMR" id="Q09567"/>
<dbReference type="OrthoDB" id="71672at2759"/>
<dbReference type="SUPFAM" id="SSF51905">
    <property type="entry name" value="FAD/NAD(P)-binding domain"/>
    <property type="match status" value="1"/>
</dbReference>
<evidence type="ECO:0000256" key="6">
    <source>
        <dbReference type="ARBA" id="ARBA00067004"/>
    </source>
</evidence>
<evidence type="ECO:0000256" key="8">
    <source>
        <dbReference type="SAM" id="MobiDB-lite"/>
    </source>
</evidence>
<dbReference type="FunCoup" id="Q09567">
    <property type="interactions" value="58"/>
</dbReference>
<gene>
    <name evidence="10" type="ORF">CELE_F48E8.3</name>
    <name evidence="10 12" type="ORF">F48E8.3</name>
</gene>
<dbReference type="STRING" id="6239.F48E8.3.1"/>
<evidence type="ECO:0000313" key="11">
    <source>
        <dbReference type="Proteomes" id="UP000001940"/>
    </source>
</evidence>
<dbReference type="GO" id="GO:0016156">
    <property type="term" value="F:fumarate reductase (NADH) activity"/>
    <property type="evidence" value="ECO:0000318"/>
    <property type="project" value="GO_Central"/>
</dbReference>
<dbReference type="InterPro" id="IPR003953">
    <property type="entry name" value="FAD-dep_OxRdtase_2_FAD-bd"/>
</dbReference>
<dbReference type="EMBL" id="BX284603">
    <property type="protein sequence ID" value="CCD71512.1"/>
    <property type="molecule type" value="Genomic_DNA"/>
</dbReference>
<dbReference type="InParanoid" id="Q09567"/>
<evidence type="ECO:0000256" key="5">
    <source>
        <dbReference type="ARBA" id="ARBA00050832"/>
    </source>
</evidence>
<keyword evidence="4" id="KW-0560">Oxidoreductase</keyword>
<dbReference type="InterPro" id="IPR036188">
    <property type="entry name" value="FAD/NAD-bd_sf"/>
</dbReference>
<dbReference type="Gene3D" id="3.90.700.10">
    <property type="entry name" value="Succinate dehydrogenase/fumarate reductase flavoprotein, catalytic domain"/>
    <property type="match status" value="1"/>
</dbReference>
<dbReference type="Bgee" id="WBGene00018610">
    <property type="expression patterns" value="Expressed in larva and 4 other cell types or tissues"/>
</dbReference>
<dbReference type="CTD" id="175751"/>
<dbReference type="PeptideAtlas" id="Q09567"/>
<evidence type="ECO:0000256" key="7">
    <source>
        <dbReference type="ARBA" id="ARBA00077246"/>
    </source>
</evidence>
<dbReference type="GO" id="GO:0005737">
    <property type="term" value="C:cytoplasm"/>
    <property type="evidence" value="ECO:0000318"/>
    <property type="project" value="GO_Central"/>
</dbReference>
<evidence type="ECO:0000313" key="12">
    <source>
        <dbReference type="WormBase" id="F48E8.3"/>
    </source>
</evidence>
<dbReference type="WormBase" id="F48E8.3">
    <property type="protein sequence ID" value="CE36546"/>
    <property type="gene ID" value="WBGene00018610"/>
</dbReference>
<keyword evidence="13" id="KW-1267">Proteomics identification</keyword>
<dbReference type="PIR" id="T16413">
    <property type="entry name" value="T16413"/>
</dbReference>
<evidence type="ECO:0000256" key="2">
    <source>
        <dbReference type="ARBA" id="ARBA00022630"/>
    </source>
</evidence>
<dbReference type="KEGG" id="cel:CELE_F48E8.3"/>
<evidence type="ECO:0000259" key="9">
    <source>
        <dbReference type="Pfam" id="PF00890"/>
    </source>
</evidence>
<protein>
    <recommendedName>
        <fullName evidence="6">fumarate reductase (NADH)</fullName>
        <ecNumber evidence="6">1.3.1.6</ecNumber>
    </recommendedName>
    <alternativeName>
        <fullName evidence="7">NADH-dependent fumarate reductase</fullName>
    </alternativeName>
</protein>
<dbReference type="AlphaFoldDB" id="Q09567"/>
<reference evidence="10 11" key="1">
    <citation type="journal article" date="1998" name="Science">
        <title>Genome sequence of the nematode C. elegans: a platform for investigating biology.</title>
        <authorList>
            <consortium name="The C. elegans sequencing consortium"/>
            <person name="Sulson J.E."/>
            <person name="Waterston R."/>
        </authorList>
    </citation>
    <scope>NUCLEOTIDE SEQUENCE [LARGE SCALE GENOMIC DNA]</scope>
    <source>
        <strain evidence="10 11">Bristol N2</strain>
    </source>
</reference>
<dbReference type="InterPro" id="IPR027477">
    <property type="entry name" value="Succ_DH/fumarate_Rdtase_cat_sf"/>
</dbReference>
<keyword evidence="2" id="KW-0285">Flavoprotein</keyword>
<accession>Q09567</accession>
<dbReference type="OMA" id="EDLWVVV"/>
<dbReference type="Gene3D" id="3.50.50.60">
    <property type="entry name" value="FAD/NAD(P)-binding domain"/>
    <property type="match status" value="1"/>
</dbReference>
<sequence>MASVLHAEPTVVVVGGGLAGLSASLDIINGGGRVILVEGEGNTGGNSAKASSGINGAGTETQEKLGIKDSPELLVKDTLSAGDSENDKKLVEILAANSADAVEFLRGVEVDLTDVNLCGGHSVPRTHWIPSPKEGRPIPAGFEIMKRLRTRLNEKQSENPEAFKLLTQTKMVGILRENGKVSGIEIVTSASGEKSKIIGDAVILATGGFSADETLLKEFGAEIFGFPTTNGAFAKGDGVKIARALGAKIIGMENIQIHPTAFVDPKDPSAGTKFLAAEAIRGKGALLINSKGQRFGNELGRRDYLTGKILELAEPIEESFQGGSAGRNAAIMIMNEANVEAFGRPAFNFYSIVKKFFAKYENSAELAKALGIDESAIKTTLEEYQKSFDGKSEDPFGKKVFPVSAISPTEPIYAAIVVPAIHYTMGGLKIDEATRVIDEHGKPIVGLFAAGEVTGGVHGSNRLAGNSLLECVVFGRIAGKSAAQSAAETRTEL</sequence>
<organism evidence="10 11">
    <name type="scientific">Caenorhabditis elegans</name>
    <dbReference type="NCBI Taxonomy" id="6239"/>
    <lineage>
        <taxon>Eukaryota</taxon>
        <taxon>Metazoa</taxon>
        <taxon>Ecdysozoa</taxon>
        <taxon>Nematoda</taxon>
        <taxon>Chromadorea</taxon>
        <taxon>Rhabditida</taxon>
        <taxon>Rhabditina</taxon>
        <taxon>Rhabditomorpha</taxon>
        <taxon>Rhabditoidea</taxon>
        <taxon>Rhabditidae</taxon>
        <taxon>Peloderinae</taxon>
        <taxon>Caenorhabditis</taxon>
    </lineage>
</organism>
<evidence type="ECO:0000313" key="10">
    <source>
        <dbReference type="EMBL" id="CCD71512.1"/>
    </source>
</evidence>
<dbReference type="EC" id="1.3.1.6" evidence="6"/>
<feature type="domain" description="FAD-dependent oxidoreductase 2 FAD-binding" evidence="9">
    <location>
        <begin position="11"/>
        <end position="468"/>
    </location>
</feature>
<dbReference type="Proteomes" id="UP000001940">
    <property type="component" value="Chromosome III"/>
</dbReference>